<keyword evidence="4" id="KW-1185">Reference proteome</keyword>
<reference evidence="3 4" key="1">
    <citation type="submission" date="2023-10" db="EMBL/GenBank/DDBJ databases">
        <title>Virgibacillus halophilus 5B73C genome.</title>
        <authorList>
            <person name="Miliotis G."/>
            <person name="Sengupta P."/>
            <person name="Hameed A."/>
            <person name="Chuvochina M."/>
            <person name="Mcdonagh F."/>
            <person name="Simpson A.C."/>
            <person name="Singh N.K."/>
            <person name="Rekha P.D."/>
            <person name="Raman K."/>
            <person name="Hugenholtz P."/>
            <person name="Venkateswaran K."/>
        </authorList>
    </citation>
    <scope>NUCLEOTIDE SEQUENCE [LARGE SCALE GENOMIC DNA]</scope>
    <source>
        <strain evidence="3 4">5B73C</strain>
    </source>
</reference>
<dbReference type="EMBL" id="JAWDIP010000003">
    <property type="protein sequence ID" value="MDY0394519.1"/>
    <property type="molecule type" value="Genomic_DNA"/>
</dbReference>
<evidence type="ECO:0000256" key="1">
    <source>
        <dbReference type="ARBA" id="ARBA00022969"/>
    </source>
</evidence>
<dbReference type="Proteomes" id="UP001281447">
    <property type="component" value="Unassembled WGS sequence"/>
</dbReference>
<gene>
    <name evidence="3" type="primary">sspO</name>
    <name evidence="3" type="ORF">RWE15_08770</name>
</gene>
<dbReference type="InterPro" id="IPR012613">
    <property type="entry name" value="SASP_SspO"/>
</dbReference>
<sequence>MSRKKLPNGGFSDEQAVRKKLSKQFDHEFANEPLTANEKYNNKKNEKASITISGILLLHGGISSNIREGSSIVWNTEMCLLKLPHIKTAKKEGVLKDAEGTRIGIRADAKTEETFSSLSEIQHPQMKKFEKMMRGGTS</sequence>
<evidence type="ECO:0000256" key="2">
    <source>
        <dbReference type="NCBIfam" id="TIGR02864"/>
    </source>
</evidence>
<evidence type="ECO:0000313" key="4">
    <source>
        <dbReference type="Proteomes" id="UP001281447"/>
    </source>
</evidence>
<protein>
    <recommendedName>
        <fullName evidence="2">Small acid-soluble spore protein O</fullName>
    </recommendedName>
</protein>
<keyword evidence="1" id="KW-0749">Sporulation</keyword>
<organism evidence="3 4">
    <name type="scientific">Tigheibacillus halophilus</name>
    <dbReference type="NCBI Taxonomy" id="361280"/>
    <lineage>
        <taxon>Bacteria</taxon>
        <taxon>Bacillati</taxon>
        <taxon>Bacillota</taxon>
        <taxon>Bacilli</taxon>
        <taxon>Bacillales</taxon>
        <taxon>Bacillaceae</taxon>
        <taxon>Tigheibacillus</taxon>
    </lineage>
</organism>
<evidence type="ECO:0000313" key="3">
    <source>
        <dbReference type="EMBL" id="MDY0394519.1"/>
    </source>
</evidence>
<name>A0ABU5C5L3_9BACI</name>
<accession>A0ABU5C5L3</accession>
<comment type="caution">
    <text evidence="3">The sequence shown here is derived from an EMBL/GenBank/DDBJ whole genome shotgun (WGS) entry which is preliminary data.</text>
</comment>
<proteinExistence type="predicted"/>
<dbReference type="NCBIfam" id="TIGR02864">
    <property type="entry name" value="spore_sspO"/>
    <property type="match status" value="1"/>
</dbReference>